<dbReference type="GO" id="GO:0004725">
    <property type="term" value="F:protein tyrosine phosphatase activity"/>
    <property type="evidence" value="ECO:0007669"/>
    <property type="project" value="UniProtKB-EC"/>
</dbReference>
<evidence type="ECO:0000313" key="2">
    <source>
        <dbReference type="Proteomes" id="UP001361239"/>
    </source>
</evidence>
<dbReference type="InterPro" id="IPR029021">
    <property type="entry name" value="Prot-tyrosine_phosphatase-like"/>
</dbReference>
<protein>
    <submittedName>
        <fullName evidence="1">Tyrosine-protein phosphatase</fullName>
        <ecNumber evidence="1">3.1.3.48</ecNumber>
    </submittedName>
</protein>
<evidence type="ECO:0000313" key="1">
    <source>
        <dbReference type="EMBL" id="MEJ5975644.1"/>
    </source>
</evidence>
<dbReference type="RefSeq" id="WP_339585577.1">
    <property type="nucleotide sequence ID" value="NZ_JBBHJZ010000001.1"/>
</dbReference>
<comment type="caution">
    <text evidence="1">The sequence shown here is derived from an EMBL/GenBank/DDBJ whole genome shotgun (WGS) entry which is preliminary data.</text>
</comment>
<dbReference type="Proteomes" id="UP001361239">
    <property type="component" value="Unassembled WGS sequence"/>
</dbReference>
<name>A0ABU8RRF5_9SPHN</name>
<dbReference type="SUPFAM" id="SSF52799">
    <property type="entry name" value="(Phosphotyrosine protein) phosphatases II"/>
    <property type="match status" value="1"/>
</dbReference>
<sequence length="265" mass="28164">MSEDRVLALDGVHNFRDYGGYSVAGGGRLRRGLLWRSGQHHGASESDLVRIAALDLASVFDLRSSKERTTHPCRRPEGFAAAVIFGEDPPVRQAGHSAPHVAAAQAPRQRDVTSTREGLRKNYGMIAFRPELVAAIRQMLATLAEGRGASLVNCMAGKDRTGIAVAAVHLAAGVHRDDIIADYLLTNTAGDVEARIAAGAATITALTGQLDDEVLRVLMGVEAEYLEGAFAAMAERHGSTDGYLAEVLGADAALRERLRSALVEA</sequence>
<dbReference type="EC" id="3.1.3.48" evidence="1"/>
<dbReference type="Pfam" id="PF13350">
    <property type="entry name" value="Y_phosphatase3"/>
    <property type="match status" value="1"/>
</dbReference>
<dbReference type="Gene3D" id="3.90.190.10">
    <property type="entry name" value="Protein tyrosine phosphatase superfamily"/>
    <property type="match status" value="1"/>
</dbReference>
<dbReference type="InterPro" id="IPR026893">
    <property type="entry name" value="Tyr/Ser_Pase_IphP-type"/>
</dbReference>
<keyword evidence="2" id="KW-1185">Reference proteome</keyword>
<accession>A0ABU8RRF5</accession>
<reference evidence="1 2" key="1">
    <citation type="submission" date="2024-03" db="EMBL/GenBank/DDBJ databases">
        <authorList>
            <person name="Jo J.-H."/>
        </authorList>
    </citation>
    <scope>NUCLEOTIDE SEQUENCE [LARGE SCALE GENOMIC DNA]</scope>
    <source>
        <strain evidence="1 2">PS1R-30</strain>
    </source>
</reference>
<proteinExistence type="predicted"/>
<keyword evidence="1" id="KW-0378">Hydrolase</keyword>
<gene>
    <name evidence="1" type="ORF">WG901_03295</name>
</gene>
<dbReference type="EMBL" id="JBBHJZ010000001">
    <property type="protein sequence ID" value="MEJ5975644.1"/>
    <property type="molecule type" value="Genomic_DNA"/>
</dbReference>
<organism evidence="1 2">
    <name type="scientific">Novosphingobium anseongense</name>
    <dbReference type="NCBI Taxonomy" id="3133436"/>
    <lineage>
        <taxon>Bacteria</taxon>
        <taxon>Pseudomonadati</taxon>
        <taxon>Pseudomonadota</taxon>
        <taxon>Alphaproteobacteria</taxon>
        <taxon>Sphingomonadales</taxon>
        <taxon>Sphingomonadaceae</taxon>
        <taxon>Novosphingobium</taxon>
    </lineage>
</organism>